<evidence type="ECO:0000256" key="3">
    <source>
        <dbReference type="ARBA" id="ARBA00023163"/>
    </source>
</evidence>
<keyword evidence="3" id="KW-0804">Transcription</keyword>
<dbReference type="GO" id="GO:0003700">
    <property type="term" value="F:DNA-binding transcription factor activity"/>
    <property type="evidence" value="ECO:0007669"/>
    <property type="project" value="InterPro"/>
</dbReference>
<dbReference type="PANTHER" id="PTHR43537:SF45">
    <property type="entry name" value="GNTR FAMILY REGULATORY PROTEIN"/>
    <property type="match status" value="1"/>
</dbReference>
<keyword evidence="2" id="KW-0238">DNA-binding</keyword>
<evidence type="ECO:0000259" key="4">
    <source>
        <dbReference type="PROSITE" id="PS50949"/>
    </source>
</evidence>
<keyword evidence="1" id="KW-0805">Transcription regulation</keyword>
<dbReference type="SMART" id="SM00895">
    <property type="entry name" value="FCD"/>
    <property type="match status" value="1"/>
</dbReference>
<dbReference type="EMBL" id="VZDO01000013">
    <property type="protein sequence ID" value="KAB0678564.1"/>
    <property type="molecule type" value="Genomic_DNA"/>
</dbReference>
<protein>
    <submittedName>
        <fullName evidence="5">GntR family transcriptional regulator</fullName>
    </submittedName>
</protein>
<dbReference type="PRINTS" id="PR00035">
    <property type="entry name" value="HTHGNTR"/>
</dbReference>
<proteinExistence type="predicted"/>
<evidence type="ECO:0000313" key="6">
    <source>
        <dbReference type="Proteomes" id="UP000432089"/>
    </source>
</evidence>
<feature type="domain" description="HTH gntR-type" evidence="4">
    <location>
        <begin position="7"/>
        <end position="74"/>
    </location>
</feature>
<dbReference type="SUPFAM" id="SSF46785">
    <property type="entry name" value="Winged helix' DNA-binding domain"/>
    <property type="match status" value="1"/>
</dbReference>
<dbReference type="PROSITE" id="PS50949">
    <property type="entry name" value="HTH_GNTR"/>
    <property type="match status" value="1"/>
</dbReference>
<dbReference type="Pfam" id="PF00392">
    <property type="entry name" value="GntR"/>
    <property type="match status" value="1"/>
</dbReference>
<evidence type="ECO:0000256" key="1">
    <source>
        <dbReference type="ARBA" id="ARBA00023015"/>
    </source>
</evidence>
<evidence type="ECO:0000313" key="5">
    <source>
        <dbReference type="EMBL" id="KAB0678564.1"/>
    </source>
</evidence>
<dbReference type="InterPro" id="IPR036390">
    <property type="entry name" value="WH_DNA-bd_sf"/>
</dbReference>
<dbReference type="InterPro" id="IPR000524">
    <property type="entry name" value="Tscrpt_reg_HTH_GntR"/>
</dbReference>
<dbReference type="Gene3D" id="1.20.120.530">
    <property type="entry name" value="GntR ligand-binding domain-like"/>
    <property type="match status" value="1"/>
</dbReference>
<dbReference type="GO" id="GO:0003677">
    <property type="term" value="F:DNA binding"/>
    <property type="evidence" value="ECO:0007669"/>
    <property type="project" value="UniProtKB-KW"/>
</dbReference>
<evidence type="ECO:0000256" key="2">
    <source>
        <dbReference type="ARBA" id="ARBA00023125"/>
    </source>
</evidence>
<gene>
    <name evidence="5" type="ORF">F6X38_16095</name>
</gene>
<organism evidence="5 6">
    <name type="scientific">Plantimonas leprariae</name>
    <dbReference type="NCBI Taxonomy" id="2615207"/>
    <lineage>
        <taxon>Bacteria</taxon>
        <taxon>Pseudomonadati</taxon>
        <taxon>Pseudomonadota</taxon>
        <taxon>Alphaproteobacteria</taxon>
        <taxon>Hyphomicrobiales</taxon>
        <taxon>Aurantimonadaceae</taxon>
        <taxon>Plantimonas</taxon>
    </lineage>
</organism>
<dbReference type="SUPFAM" id="SSF48008">
    <property type="entry name" value="GntR ligand-binding domain-like"/>
    <property type="match status" value="1"/>
</dbReference>
<dbReference type="Pfam" id="PF07729">
    <property type="entry name" value="FCD"/>
    <property type="match status" value="1"/>
</dbReference>
<reference evidence="5 6" key="1">
    <citation type="submission" date="2019-09" db="EMBL/GenBank/DDBJ databases">
        <title>YIM 132180 draft genome.</title>
        <authorList>
            <person name="Zhang K."/>
        </authorList>
    </citation>
    <scope>NUCLEOTIDE SEQUENCE [LARGE SCALE GENOMIC DNA]</scope>
    <source>
        <strain evidence="5 6">YIM 132180</strain>
    </source>
</reference>
<dbReference type="InterPro" id="IPR008920">
    <property type="entry name" value="TF_FadR/GntR_C"/>
</dbReference>
<accession>A0A7V7PMR6</accession>
<keyword evidence="6" id="KW-1185">Reference proteome</keyword>
<dbReference type="SMART" id="SM00345">
    <property type="entry name" value="HTH_GNTR"/>
    <property type="match status" value="1"/>
</dbReference>
<dbReference type="Gene3D" id="1.10.10.10">
    <property type="entry name" value="Winged helix-like DNA-binding domain superfamily/Winged helix DNA-binding domain"/>
    <property type="match status" value="1"/>
</dbReference>
<dbReference type="Proteomes" id="UP000432089">
    <property type="component" value="Unassembled WGS sequence"/>
</dbReference>
<sequence length="222" mass="24726">MSVEPGESAAKRIEREIRKAIITLELRPGLPLSEKELAERYGVSRQPVREAFINLARAGLVEIFPRSGTVVAKISIERMLEARFIRESLEVAVVRRACERFDARVRNRIDYLLDVQEVAAEGRRHYEFQRADELFHSALAEGAGCPSAWTVIGDIKAHMDRVCHLTLPADSALPGLIAQHRAIVAAIDRRDAEAAEAELRRHLGVILAALPAVEAAHREIFA</sequence>
<dbReference type="InterPro" id="IPR011711">
    <property type="entry name" value="GntR_C"/>
</dbReference>
<dbReference type="CDD" id="cd07377">
    <property type="entry name" value="WHTH_GntR"/>
    <property type="match status" value="1"/>
</dbReference>
<comment type="caution">
    <text evidence="5">The sequence shown here is derived from an EMBL/GenBank/DDBJ whole genome shotgun (WGS) entry which is preliminary data.</text>
</comment>
<dbReference type="InterPro" id="IPR036388">
    <property type="entry name" value="WH-like_DNA-bd_sf"/>
</dbReference>
<dbReference type="PANTHER" id="PTHR43537">
    <property type="entry name" value="TRANSCRIPTIONAL REGULATOR, GNTR FAMILY"/>
    <property type="match status" value="1"/>
</dbReference>
<name>A0A7V7PMR6_9HYPH</name>
<dbReference type="AlphaFoldDB" id="A0A7V7PMR6"/>